<dbReference type="GO" id="GO:0015627">
    <property type="term" value="C:type II protein secretion system complex"/>
    <property type="evidence" value="ECO:0007669"/>
    <property type="project" value="TreeGrafter"/>
</dbReference>
<dbReference type="InterPro" id="IPR001775">
    <property type="entry name" value="GspD/PilQ"/>
</dbReference>
<gene>
    <name evidence="8" type="ORF">MOP44_25370</name>
</gene>
<feature type="domain" description="NolW-like" evidence="7">
    <location>
        <begin position="301"/>
        <end position="363"/>
    </location>
</feature>
<dbReference type="RefSeq" id="WP_260793350.1">
    <property type="nucleotide sequence ID" value="NZ_CP093313.1"/>
</dbReference>
<keyword evidence="4" id="KW-0812">Transmembrane</keyword>
<dbReference type="GO" id="GO:0030246">
    <property type="term" value="F:carbohydrate binding"/>
    <property type="evidence" value="ECO:0007669"/>
    <property type="project" value="InterPro"/>
</dbReference>
<dbReference type="InterPro" id="IPR004846">
    <property type="entry name" value="T2SS/T3SS_dom"/>
</dbReference>
<evidence type="ECO:0000259" key="5">
    <source>
        <dbReference type="Pfam" id="PF00263"/>
    </source>
</evidence>
<keyword evidence="4" id="KW-1133">Transmembrane helix</keyword>
<comment type="subcellular location">
    <subcellularLocation>
        <location evidence="2">Cell outer membrane</location>
    </subcellularLocation>
</comment>
<feature type="compositionally biased region" description="Pro residues" evidence="3">
    <location>
        <begin position="723"/>
        <end position="733"/>
    </location>
</feature>
<feature type="region of interest" description="Disordered" evidence="3">
    <location>
        <begin position="74"/>
        <end position="96"/>
    </location>
</feature>
<protein>
    <submittedName>
        <fullName evidence="8">Cohesin domain-containing protein</fullName>
    </submittedName>
</protein>
<dbReference type="PRINTS" id="PR00811">
    <property type="entry name" value="BCTERIALGSPD"/>
</dbReference>
<dbReference type="Pfam" id="PF00963">
    <property type="entry name" value="Cohesin"/>
    <property type="match status" value="1"/>
</dbReference>
<dbReference type="EMBL" id="CP093313">
    <property type="protein sequence ID" value="UWZ83875.1"/>
    <property type="molecule type" value="Genomic_DNA"/>
</dbReference>
<feature type="compositionally biased region" description="Pro residues" evidence="3">
    <location>
        <begin position="771"/>
        <end position="787"/>
    </location>
</feature>
<name>A0A9J7BMH0_9BACT</name>
<comment type="similarity">
    <text evidence="1">Belongs to the bacterial secretin family.</text>
</comment>
<feature type="compositionally biased region" description="Low complexity" evidence="3">
    <location>
        <begin position="755"/>
        <end position="770"/>
    </location>
</feature>
<dbReference type="Gene3D" id="1.25.40.10">
    <property type="entry name" value="Tetratricopeptide repeat domain"/>
    <property type="match status" value="1"/>
</dbReference>
<dbReference type="GO" id="GO:0009306">
    <property type="term" value="P:protein secretion"/>
    <property type="evidence" value="ECO:0007669"/>
    <property type="project" value="InterPro"/>
</dbReference>
<feature type="domain" description="Cohesin" evidence="6">
    <location>
        <begin position="819"/>
        <end position="928"/>
    </location>
</feature>
<dbReference type="Gene3D" id="2.60.40.680">
    <property type="match status" value="1"/>
</dbReference>
<evidence type="ECO:0000256" key="4">
    <source>
        <dbReference type="SAM" id="Phobius"/>
    </source>
</evidence>
<dbReference type="SUPFAM" id="SSF48452">
    <property type="entry name" value="TPR-like"/>
    <property type="match status" value="1"/>
</dbReference>
<evidence type="ECO:0000256" key="1">
    <source>
        <dbReference type="RuleBase" id="RU004003"/>
    </source>
</evidence>
<evidence type="ECO:0000256" key="2">
    <source>
        <dbReference type="RuleBase" id="RU004004"/>
    </source>
</evidence>
<dbReference type="PANTHER" id="PTHR30332">
    <property type="entry name" value="PROBABLE GENERAL SECRETION PATHWAY PROTEIN D"/>
    <property type="match status" value="1"/>
</dbReference>
<accession>A0A9J7BMH0</accession>
<feature type="transmembrane region" description="Helical" evidence="4">
    <location>
        <begin position="51"/>
        <end position="72"/>
    </location>
</feature>
<dbReference type="InterPro" id="IPR002102">
    <property type="entry name" value="Cohesin_dom"/>
</dbReference>
<dbReference type="Proteomes" id="UP001059380">
    <property type="component" value="Chromosome"/>
</dbReference>
<evidence type="ECO:0000313" key="9">
    <source>
        <dbReference type="Proteomes" id="UP001059380"/>
    </source>
</evidence>
<keyword evidence="2" id="KW-0813">Transport</keyword>
<dbReference type="GO" id="GO:0009279">
    <property type="term" value="C:cell outer membrane"/>
    <property type="evidence" value="ECO:0007669"/>
    <property type="project" value="UniProtKB-SubCell"/>
</dbReference>
<evidence type="ECO:0000313" key="8">
    <source>
        <dbReference type="EMBL" id="UWZ83875.1"/>
    </source>
</evidence>
<dbReference type="GO" id="GO:0000272">
    <property type="term" value="P:polysaccharide catabolic process"/>
    <property type="evidence" value="ECO:0007669"/>
    <property type="project" value="InterPro"/>
</dbReference>
<organism evidence="8 9">
    <name type="scientific">Occallatibacter riparius</name>
    <dbReference type="NCBI Taxonomy" id="1002689"/>
    <lineage>
        <taxon>Bacteria</taxon>
        <taxon>Pseudomonadati</taxon>
        <taxon>Acidobacteriota</taxon>
        <taxon>Terriglobia</taxon>
        <taxon>Terriglobales</taxon>
        <taxon>Acidobacteriaceae</taxon>
        <taxon>Occallatibacter</taxon>
    </lineage>
</organism>
<sequence>MGDHPHNNRVQGGHISRLAADYAGAADGPLTPGTPGSSMNRAGFPAAPRHAFWIAFFLFLIPVGPLTMQAGAQMDAPAQSHESSGKLYKHGQQAEQREDWDTAYNDYVQAANKNPKDIRIREAMYRVRGQASAVHMLKGHQLVQAGDDQGALTEFLHAAEIDPANEAAGQEIAAIRQRQTQPPTGQPPMTPQQMQAQELATIGAPVQLKPVTNEPLTLHYTEDAKTVYQAIGKAAGINVLFDPDYNSKRIQVDLTNSTLMDALRIVGVLSNTFWRPITSNTIFVAQNTRSKRTELDEQAVQTFYLTNAWQQNDLNDVQTAIRNVLTQVKVYGLASQNALVVRGTPDELLLAQKLISDLDKARPEVVVDVAVMEVSKNWERNIGIQWPASASVSIQSGTTSSNTCPQGSTDCTPTTTATSPTLYDLAHLNSTNFAVTIGTATANLLLTDSNTRILQNPRLRATDMQKASLKIGQRIPIATGSYQTGAATALVSSLVNTQFQYIDVGVEIEITPTVHADRDITLKTKMSVTAQAGNVTISGVTEPIIAQKASEETVRLKEGEANILSGILNQQDQVSWSGIPGLSSIPILKYIFGSKDHQISNDEVVFLMVPHIVRGTDITPENLRAIDTGPGTQNVELRRIAAEGPGANSPAQLQPVTTQSIAPHPPVMQPQPGLATVPGAANAAAAAPQALDQLRQAAGGTQEVPQPNLQVKQPTTTTTGSEPPVPPPGPPPGMSSTTPEGNPAAPLSANPATVNPGASPAANPGASPGATTPPNPGTNPAAAPPGPLGASPGTPPVADAGGQGGGTRFMLTAPGPVTNGSTFQLPVVISGASDVVSTPLQIQYDPAKLSLVNVGQGDFLSRDGQAVALVHRDDGPGTISVNASRPPGAAGMNGAGVVCMLTFQAKAAGPTLVVISKPGAMSSAQKQVPARGSQVSITVK</sequence>
<reference evidence="8" key="1">
    <citation type="submission" date="2021-04" db="EMBL/GenBank/DDBJ databases">
        <title>Phylogenetic analysis of Acidobacteriaceae.</title>
        <authorList>
            <person name="Qiu L."/>
            <person name="Zhang Q."/>
        </authorList>
    </citation>
    <scope>NUCLEOTIDE SEQUENCE</scope>
    <source>
        <strain evidence="8">DSM 25168</strain>
    </source>
</reference>
<dbReference type="KEGG" id="orp:MOP44_25370"/>
<dbReference type="SUPFAM" id="SSF49384">
    <property type="entry name" value="Carbohydrate-binding domain"/>
    <property type="match status" value="1"/>
</dbReference>
<proteinExistence type="inferred from homology"/>
<dbReference type="AlphaFoldDB" id="A0A9J7BMH0"/>
<feature type="compositionally biased region" description="Polar residues" evidence="3">
    <location>
        <begin position="703"/>
        <end position="713"/>
    </location>
</feature>
<evidence type="ECO:0000259" key="7">
    <source>
        <dbReference type="Pfam" id="PF03958"/>
    </source>
</evidence>
<evidence type="ECO:0000256" key="3">
    <source>
        <dbReference type="SAM" id="MobiDB-lite"/>
    </source>
</evidence>
<feature type="domain" description="Type II/III secretion system secretin-like" evidence="5">
    <location>
        <begin position="446"/>
        <end position="614"/>
    </location>
</feature>
<dbReference type="InterPro" id="IPR050810">
    <property type="entry name" value="Bact_Secretion_Sys_Channel"/>
</dbReference>
<dbReference type="InterPro" id="IPR011990">
    <property type="entry name" value="TPR-like_helical_dom_sf"/>
</dbReference>
<dbReference type="Pfam" id="PF00263">
    <property type="entry name" value="Secretin"/>
    <property type="match status" value="1"/>
</dbReference>
<feature type="region of interest" description="Disordered" evidence="3">
    <location>
        <begin position="698"/>
        <end position="812"/>
    </location>
</feature>
<dbReference type="Pfam" id="PF03958">
    <property type="entry name" value="Secretin_N"/>
    <property type="match status" value="1"/>
</dbReference>
<dbReference type="CDD" id="cd08547">
    <property type="entry name" value="Type_II_cohesin"/>
    <property type="match status" value="1"/>
</dbReference>
<dbReference type="InterPro" id="IPR005644">
    <property type="entry name" value="NolW-like"/>
</dbReference>
<evidence type="ECO:0000259" key="6">
    <source>
        <dbReference type="Pfam" id="PF00963"/>
    </source>
</evidence>
<dbReference type="InterPro" id="IPR008965">
    <property type="entry name" value="CBM2/CBM3_carb-bd_dom_sf"/>
</dbReference>
<dbReference type="PANTHER" id="PTHR30332:SF17">
    <property type="entry name" value="TYPE IV PILIATION SYSTEM PROTEIN DR_0774-RELATED"/>
    <property type="match status" value="1"/>
</dbReference>
<keyword evidence="9" id="KW-1185">Reference proteome</keyword>
<keyword evidence="4" id="KW-0472">Membrane</keyword>